<name>A0A7R9A744_9CRUS</name>
<evidence type="ECO:0000313" key="3">
    <source>
        <dbReference type="EMBL" id="CAD7246737.1"/>
    </source>
</evidence>
<dbReference type="Proteomes" id="UP000677054">
    <property type="component" value="Unassembled WGS sequence"/>
</dbReference>
<proteinExistence type="predicted"/>
<organism evidence="3">
    <name type="scientific">Darwinula stevensoni</name>
    <dbReference type="NCBI Taxonomy" id="69355"/>
    <lineage>
        <taxon>Eukaryota</taxon>
        <taxon>Metazoa</taxon>
        <taxon>Ecdysozoa</taxon>
        <taxon>Arthropoda</taxon>
        <taxon>Crustacea</taxon>
        <taxon>Oligostraca</taxon>
        <taxon>Ostracoda</taxon>
        <taxon>Podocopa</taxon>
        <taxon>Podocopida</taxon>
        <taxon>Darwinulocopina</taxon>
        <taxon>Darwinuloidea</taxon>
        <taxon>Darwinulidae</taxon>
        <taxon>Darwinula</taxon>
    </lineage>
</organism>
<dbReference type="InterPro" id="IPR006149">
    <property type="entry name" value="EB_dom"/>
</dbReference>
<sequence length="236" mass="26110">MGNFEFCCVQRLSFRKPHRKKSQEFRSGKVMIFPNVEEALFEFNVRLPNLGESCLSGLGCDTPNSDCYDGICQCDNGFVGDGGECVPDENPEPCEGGIGDPCEKDEDCDKSAHLACNLCLMKCDCAHGYFFDTTVLLCVTGDGGLGDACSDHTDCNANLHYHCNEEAGICTCADDYELDVDTLLCASLIYEMINRENPRESGRRMLEGRGLRRRPTPPLRQPSEEMLLHGWLLPGS</sequence>
<dbReference type="Pfam" id="PF01683">
    <property type="entry name" value="EB"/>
    <property type="match status" value="1"/>
</dbReference>
<accession>A0A7R9A744</accession>
<protein>
    <recommendedName>
        <fullName evidence="2">EB domain-containing protein</fullName>
    </recommendedName>
</protein>
<evidence type="ECO:0000313" key="4">
    <source>
        <dbReference type="Proteomes" id="UP000677054"/>
    </source>
</evidence>
<dbReference type="AlphaFoldDB" id="A0A7R9A744"/>
<feature type="domain" description="EB" evidence="2">
    <location>
        <begin position="49"/>
        <end position="85"/>
    </location>
</feature>
<dbReference type="EMBL" id="CAJPEV010001225">
    <property type="protein sequence ID" value="CAG0891457.1"/>
    <property type="molecule type" value="Genomic_DNA"/>
</dbReference>
<dbReference type="EMBL" id="LR900742">
    <property type="protein sequence ID" value="CAD7246737.1"/>
    <property type="molecule type" value="Genomic_DNA"/>
</dbReference>
<evidence type="ECO:0000259" key="2">
    <source>
        <dbReference type="Pfam" id="PF01683"/>
    </source>
</evidence>
<dbReference type="PANTHER" id="PTHR39069:SF8">
    <property type="entry name" value="FI17111P1"/>
    <property type="match status" value="1"/>
</dbReference>
<feature type="compositionally biased region" description="Basic and acidic residues" evidence="1">
    <location>
        <begin position="201"/>
        <end position="210"/>
    </location>
</feature>
<gene>
    <name evidence="3" type="ORF">DSTB1V02_LOCUS6583</name>
</gene>
<dbReference type="PANTHER" id="PTHR39069">
    <property type="entry name" value="ECDYSONE-INDUCIBLE GENE E1, ISOFORM A"/>
    <property type="match status" value="1"/>
</dbReference>
<feature type="region of interest" description="Disordered" evidence="1">
    <location>
        <begin position="201"/>
        <end position="220"/>
    </location>
</feature>
<reference evidence="3" key="1">
    <citation type="submission" date="2020-11" db="EMBL/GenBank/DDBJ databases">
        <authorList>
            <person name="Tran Van P."/>
        </authorList>
    </citation>
    <scope>NUCLEOTIDE SEQUENCE</scope>
</reference>
<dbReference type="OrthoDB" id="504708at2759"/>
<evidence type="ECO:0000256" key="1">
    <source>
        <dbReference type="SAM" id="MobiDB-lite"/>
    </source>
</evidence>
<keyword evidence="4" id="KW-1185">Reference proteome</keyword>